<accession>A0A7R9L5D1</accession>
<evidence type="ECO:0000256" key="1">
    <source>
        <dbReference type="ARBA" id="ARBA00022771"/>
    </source>
</evidence>
<feature type="domain" description="RING-type" evidence="4">
    <location>
        <begin position="59"/>
        <end position="94"/>
    </location>
</feature>
<name>A0A7R9L5D1_9ACAR</name>
<dbReference type="OrthoDB" id="10017393at2759"/>
<keyword evidence="1 3" id="KW-0863">Zinc-finger</keyword>
<organism evidence="5">
    <name type="scientific">Medioppia subpectinata</name>
    <dbReference type="NCBI Taxonomy" id="1979941"/>
    <lineage>
        <taxon>Eukaryota</taxon>
        <taxon>Metazoa</taxon>
        <taxon>Ecdysozoa</taxon>
        <taxon>Arthropoda</taxon>
        <taxon>Chelicerata</taxon>
        <taxon>Arachnida</taxon>
        <taxon>Acari</taxon>
        <taxon>Acariformes</taxon>
        <taxon>Sarcoptiformes</taxon>
        <taxon>Oribatida</taxon>
        <taxon>Brachypylina</taxon>
        <taxon>Oppioidea</taxon>
        <taxon>Oppiidae</taxon>
        <taxon>Medioppia</taxon>
    </lineage>
</organism>
<keyword evidence="2" id="KW-0862">Zinc</keyword>
<proteinExistence type="predicted"/>
<protein>
    <recommendedName>
        <fullName evidence="4">RING-type domain-containing protein</fullName>
    </recommendedName>
</protein>
<reference evidence="5" key="1">
    <citation type="submission" date="2020-11" db="EMBL/GenBank/DDBJ databases">
        <authorList>
            <person name="Tran Van P."/>
        </authorList>
    </citation>
    <scope>NUCLEOTIDE SEQUENCE</scope>
</reference>
<dbReference type="AlphaFoldDB" id="A0A7R9L5D1"/>
<dbReference type="SUPFAM" id="SSF57850">
    <property type="entry name" value="RING/U-box"/>
    <property type="match status" value="1"/>
</dbReference>
<keyword evidence="6" id="KW-1185">Reference proteome</keyword>
<evidence type="ECO:0000259" key="4">
    <source>
        <dbReference type="PROSITE" id="PS50089"/>
    </source>
</evidence>
<dbReference type="Gene3D" id="3.30.40.10">
    <property type="entry name" value="Zinc/RING finger domain, C3HC4 (zinc finger)"/>
    <property type="match status" value="1"/>
</dbReference>
<dbReference type="GO" id="GO:0008270">
    <property type="term" value="F:zinc ion binding"/>
    <property type="evidence" value="ECO:0007669"/>
    <property type="project" value="UniProtKB-KW"/>
</dbReference>
<dbReference type="Proteomes" id="UP000759131">
    <property type="component" value="Unassembled WGS sequence"/>
</dbReference>
<dbReference type="Pfam" id="PF13920">
    <property type="entry name" value="zf-C3HC4_3"/>
    <property type="match status" value="1"/>
</dbReference>
<evidence type="ECO:0000313" key="6">
    <source>
        <dbReference type="Proteomes" id="UP000759131"/>
    </source>
</evidence>
<sequence>MSYQQCLFNFGRTPFKFPPFSAFETFNSKGYLSDSDKIILPKHIKLKFLQSSSTREDSCTLCCDGTSTIQLIPCLHSKICSDCALQLDICPFCRSEIIERREMNASERTER</sequence>
<dbReference type="PROSITE" id="PS50089">
    <property type="entry name" value="ZF_RING_2"/>
    <property type="match status" value="1"/>
</dbReference>
<gene>
    <name evidence="5" type="ORF">OSB1V03_LOCUS15772</name>
</gene>
<dbReference type="EMBL" id="OC871303">
    <property type="protein sequence ID" value="CAD7635381.1"/>
    <property type="molecule type" value="Genomic_DNA"/>
</dbReference>
<dbReference type="EMBL" id="CAJPIZ010016728">
    <property type="protein sequence ID" value="CAG2115811.1"/>
    <property type="molecule type" value="Genomic_DNA"/>
</dbReference>
<dbReference type="InterPro" id="IPR013083">
    <property type="entry name" value="Znf_RING/FYVE/PHD"/>
</dbReference>
<dbReference type="InterPro" id="IPR001841">
    <property type="entry name" value="Znf_RING"/>
</dbReference>
<evidence type="ECO:0000313" key="5">
    <source>
        <dbReference type="EMBL" id="CAD7635381.1"/>
    </source>
</evidence>
<keyword evidence="1 3" id="KW-0479">Metal-binding</keyword>
<evidence type="ECO:0000256" key="2">
    <source>
        <dbReference type="ARBA" id="ARBA00022833"/>
    </source>
</evidence>
<evidence type="ECO:0000256" key="3">
    <source>
        <dbReference type="PROSITE-ProRule" id="PRU00175"/>
    </source>
</evidence>